<proteinExistence type="predicted"/>
<accession>A0ABQ4X552</accession>
<reference evidence="1" key="2">
    <citation type="submission" date="2022-01" db="EMBL/GenBank/DDBJ databases">
        <authorList>
            <person name="Yamashiro T."/>
            <person name="Shiraishi A."/>
            <person name="Satake H."/>
            <person name="Nakayama K."/>
        </authorList>
    </citation>
    <scope>NUCLEOTIDE SEQUENCE</scope>
</reference>
<evidence type="ECO:0000313" key="2">
    <source>
        <dbReference type="Proteomes" id="UP001151760"/>
    </source>
</evidence>
<keyword evidence="2" id="KW-1185">Reference proteome</keyword>
<sequence length="300" mass="33568">MVVKHYKVNPLAGTGMILWGDLHVLFESTPGGSSVKVWNDQQEWVIHNWKLFPFSGVHVLETFIGKILYMFADTPYPHSASLMKKMQKHKLEVEIDGIGNDMTYAVQLIKFIKNQLASSAFGWFLRSLSRYGLQSTSGVTLSGTQGFVQAISKRRPNRLASPRGLSGYLVKASSNPFTFYDSPLPGVNTPWDVMRIVCNPELIDVAEVVQIPTGRYVVPTGRVIDIVSIKVPTGRRDFQSLTGNQNSIILADMEQSASTTGSFDLMKRFESTTLEGVDLVLWGDLRIMFNANTEDELWQN</sequence>
<comment type="caution">
    <text evidence="1">The sequence shown here is derived from an EMBL/GenBank/DDBJ whole genome shotgun (WGS) entry which is preliminary data.</text>
</comment>
<reference evidence="1" key="1">
    <citation type="journal article" date="2022" name="Int. J. Mol. Sci.">
        <title>Draft Genome of Tanacetum Coccineum: Genomic Comparison of Closely Related Tanacetum-Family Plants.</title>
        <authorList>
            <person name="Yamashiro T."/>
            <person name="Shiraishi A."/>
            <person name="Nakayama K."/>
            <person name="Satake H."/>
        </authorList>
    </citation>
    <scope>NUCLEOTIDE SEQUENCE</scope>
</reference>
<dbReference type="EMBL" id="BQNB010009215">
    <property type="protein sequence ID" value="GJS60349.1"/>
    <property type="molecule type" value="Genomic_DNA"/>
</dbReference>
<evidence type="ECO:0000313" key="1">
    <source>
        <dbReference type="EMBL" id="GJS60349.1"/>
    </source>
</evidence>
<protein>
    <submittedName>
        <fullName evidence="1">Uncharacterized protein</fullName>
    </submittedName>
</protein>
<gene>
    <name evidence="1" type="ORF">Tco_0655133</name>
</gene>
<name>A0ABQ4X552_9ASTR</name>
<organism evidence="1 2">
    <name type="scientific">Tanacetum coccineum</name>
    <dbReference type="NCBI Taxonomy" id="301880"/>
    <lineage>
        <taxon>Eukaryota</taxon>
        <taxon>Viridiplantae</taxon>
        <taxon>Streptophyta</taxon>
        <taxon>Embryophyta</taxon>
        <taxon>Tracheophyta</taxon>
        <taxon>Spermatophyta</taxon>
        <taxon>Magnoliopsida</taxon>
        <taxon>eudicotyledons</taxon>
        <taxon>Gunneridae</taxon>
        <taxon>Pentapetalae</taxon>
        <taxon>asterids</taxon>
        <taxon>campanulids</taxon>
        <taxon>Asterales</taxon>
        <taxon>Asteraceae</taxon>
        <taxon>Asteroideae</taxon>
        <taxon>Anthemideae</taxon>
        <taxon>Anthemidinae</taxon>
        <taxon>Tanacetum</taxon>
    </lineage>
</organism>
<dbReference type="Proteomes" id="UP001151760">
    <property type="component" value="Unassembled WGS sequence"/>
</dbReference>